<name>A0A1X7AI66_9GAMM</name>
<dbReference type="AlphaFoldDB" id="A0A1X7AI66"/>
<keyword evidence="2" id="KW-0012">Acyltransferase</keyword>
<dbReference type="Proteomes" id="UP000196573">
    <property type="component" value="Unassembled WGS sequence"/>
</dbReference>
<dbReference type="PANTHER" id="PTHR43877">
    <property type="entry name" value="AMINOALKYLPHOSPHONATE N-ACETYLTRANSFERASE-RELATED-RELATED"/>
    <property type="match status" value="1"/>
</dbReference>
<dbReference type="PANTHER" id="PTHR43877:SF2">
    <property type="entry name" value="AMINOALKYLPHOSPHONATE N-ACETYLTRANSFERASE-RELATED"/>
    <property type="match status" value="1"/>
</dbReference>
<evidence type="ECO:0000313" key="5">
    <source>
        <dbReference type="Proteomes" id="UP000196573"/>
    </source>
</evidence>
<dbReference type="EMBL" id="FWPT01000003">
    <property type="protein sequence ID" value="SMA44237.1"/>
    <property type="molecule type" value="Genomic_DNA"/>
</dbReference>
<dbReference type="Gene3D" id="3.40.630.30">
    <property type="match status" value="1"/>
</dbReference>
<evidence type="ECO:0000259" key="3">
    <source>
        <dbReference type="PROSITE" id="PS51186"/>
    </source>
</evidence>
<dbReference type="SUPFAM" id="SSF55729">
    <property type="entry name" value="Acyl-CoA N-acyltransferases (Nat)"/>
    <property type="match status" value="1"/>
</dbReference>
<keyword evidence="5" id="KW-1185">Reference proteome</keyword>
<dbReference type="GO" id="GO:0016747">
    <property type="term" value="F:acyltransferase activity, transferring groups other than amino-acyl groups"/>
    <property type="evidence" value="ECO:0007669"/>
    <property type="project" value="InterPro"/>
</dbReference>
<protein>
    <submittedName>
        <fullName evidence="4">Putative acetyltransferase</fullName>
    </submittedName>
</protein>
<accession>A0A1X7AI66</accession>
<dbReference type="OrthoDB" id="9805924at2"/>
<dbReference type="CDD" id="cd04301">
    <property type="entry name" value="NAT_SF"/>
    <property type="match status" value="1"/>
</dbReference>
<evidence type="ECO:0000256" key="2">
    <source>
        <dbReference type="ARBA" id="ARBA00023315"/>
    </source>
</evidence>
<feature type="domain" description="N-acetyltransferase" evidence="3">
    <location>
        <begin position="18"/>
        <end position="188"/>
    </location>
</feature>
<dbReference type="InterPro" id="IPR016181">
    <property type="entry name" value="Acyl_CoA_acyltransferase"/>
</dbReference>
<gene>
    <name evidence="4" type="ORF">EHSB41UT_01760</name>
</gene>
<reference evidence="4 5" key="1">
    <citation type="submission" date="2017-03" db="EMBL/GenBank/DDBJ databases">
        <authorList>
            <person name="Afonso C.L."/>
            <person name="Miller P.J."/>
            <person name="Scott M.A."/>
            <person name="Spackman E."/>
            <person name="Goraichik I."/>
            <person name="Dimitrov K.M."/>
            <person name="Suarez D.L."/>
            <person name="Swayne D.E."/>
        </authorList>
    </citation>
    <scope>NUCLEOTIDE SEQUENCE [LARGE SCALE GENOMIC DNA]</scope>
    <source>
        <strain evidence="4">SB41UT1</strain>
    </source>
</reference>
<dbReference type="PROSITE" id="PS51186">
    <property type="entry name" value="GNAT"/>
    <property type="match status" value="1"/>
</dbReference>
<evidence type="ECO:0000313" key="4">
    <source>
        <dbReference type="EMBL" id="SMA44237.1"/>
    </source>
</evidence>
<dbReference type="InterPro" id="IPR000182">
    <property type="entry name" value="GNAT_dom"/>
</dbReference>
<keyword evidence="1 4" id="KW-0808">Transferase</keyword>
<dbReference type="InterPro" id="IPR050832">
    <property type="entry name" value="Bact_Acetyltransf"/>
</dbReference>
<organism evidence="4 5">
    <name type="scientific">Parendozoicomonas haliclonae</name>
    <dbReference type="NCBI Taxonomy" id="1960125"/>
    <lineage>
        <taxon>Bacteria</taxon>
        <taxon>Pseudomonadati</taxon>
        <taxon>Pseudomonadota</taxon>
        <taxon>Gammaproteobacteria</taxon>
        <taxon>Oceanospirillales</taxon>
        <taxon>Endozoicomonadaceae</taxon>
        <taxon>Parendozoicomonas</taxon>
    </lineage>
</organism>
<proteinExistence type="predicted"/>
<evidence type="ECO:0000256" key="1">
    <source>
        <dbReference type="ARBA" id="ARBA00022679"/>
    </source>
</evidence>
<dbReference type="Pfam" id="PF00583">
    <property type="entry name" value="Acetyltransf_1"/>
    <property type="match status" value="1"/>
</dbReference>
<sequence>MLSMVCTGSLQRYAMDNIIIRPLESGDRDRLPPLLKALDEFHHDRQPDLFRTPEEMHQKRLEKDIFSRYSNGSIQGFIALDGEQAVGLVTGVIRPMDSIITKTRTVGFVNELIVLEPHRGTPLATRLMEQIEKHLVEQGAEELGLSVVSINHRALSFYKRLGYNPQTFQMSKPVAHLNTEITKDKSCE</sequence>